<keyword evidence="5" id="KW-0812">Transmembrane</keyword>
<name>A0ABV9C0C0_9GAMM</name>
<dbReference type="PROSITE" id="PS50005">
    <property type="entry name" value="TPR"/>
    <property type="match status" value="1"/>
</dbReference>
<dbReference type="RefSeq" id="WP_266151181.1">
    <property type="nucleotide sequence ID" value="NZ_CP064028.1"/>
</dbReference>
<dbReference type="InterPro" id="IPR051263">
    <property type="entry name" value="C-type_cytochrome_biogenesis"/>
</dbReference>
<evidence type="ECO:0000256" key="4">
    <source>
        <dbReference type="PROSITE-ProRule" id="PRU00339"/>
    </source>
</evidence>
<dbReference type="Pfam" id="PF23892">
    <property type="entry name" value="Ig_CycH"/>
    <property type="match status" value="1"/>
</dbReference>
<dbReference type="PANTHER" id="PTHR47870:SF1">
    <property type="entry name" value="CYTOCHROME C-TYPE BIOGENESIS PROTEIN CCMH"/>
    <property type="match status" value="1"/>
</dbReference>
<evidence type="ECO:0000256" key="3">
    <source>
        <dbReference type="ARBA" id="ARBA00022803"/>
    </source>
</evidence>
<gene>
    <name evidence="8" type="ORF">ACFO5W_07250</name>
</gene>
<feature type="domain" description="Cytochrome c-type biogenesis protein H Ig-like" evidence="6">
    <location>
        <begin position="240"/>
        <end position="347"/>
    </location>
</feature>
<dbReference type="SUPFAM" id="SSF48452">
    <property type="entry name" value="TPR-like"/>
    <property type="match status" value="1"/>
</dbReference>
<dbReference type="Proteomes" id="UP001595961">
    <property type="component" value="Unassembled WGS sequence"/>
</dbReference>
<organism evidence="8 9">
    <name type="scientific">Dyella halodurans</name>
    <dbReference type="NCBI Taxonomy" id="1920171"/>
    <lineage>
        <taxon>Bacteria</taxon>
        <taxon>Pseudomonadati</taxon>
        <taxon>Pseudomonadota</taxon>
        <taxon>Gammaproteobacteria</taxon>
        <taxon>Lysobacterales</taxon>
        <taxon>Rhodanobacteraceae</taxon>
        <taxon>Dyella</taxon>
    </lineage>
</organism>
<dbReference type="InterPro" id="IPR056412">
    <property type="entry name" value="Ig_CycH"/>
</dbReference>
<evidence type="ECO:0000256" key="5">
    <source>
        <dbReference type="SAM" id="Phobius"/>
    </source>
</evidence>
<dbReference type="SMART" id="SM00028">
    <property type="entry name" value="TPR"/>
    <property type="match status" value="1"/>
</dbReference>
<protein>
    <submittedName>
        <fullName evidence="8">Tetratricopeptide repeat protein</fullName>
    </submittedName>
</protein>
<proteinExistence type="predicted"/>
<reference evidence="9" key="1">
    <citation type="journal article" date="2019" name="Int. J. Syst. Evol. Microbiol.">
        <title>The Global Catalogue of Microorganisms (GCM) 10K type strain sequencing project: providing services to taxonomists for standard genome sequencing and annotation.</title>
        <authorList>
            <consortium name="The Broad Institute Genomics Platform"/>
            <consortium name="The Broad Institute Genome Sequencing Center for Infectious Disease"/>
            <person name="Wu L."/>
            <person name="Ma J."/>
        </authorList>
    </citation>
    <scope>NUCLEOTIDE SEQUENCE [LARGE SCALE GENOMIC DNA]</scope>
    <source>
        <strain evidence="9">CCM 4481</strain>
    </source>
</reference>
<accession>A0ABV9C0C0</accession>
<keyword evidence="3 4" id="KW-0802">TPR repeat</keyword>
<keyword evidence="2" id="KW-0201">Cytochrome c-type biogenesis</keyword>
<dbReference type="InterPro" id="IPR056413">
    <property type="entry name" value="TPR_CcmH_CycH"/>
</dbReference>
<feature type="transmembrane region" description="Helical" evidence="5">
    <location>
        <begin position="6"/>
        <end position="25"/>
    </location>
</feature>
<dbReference type="Pfam" id="PF23914">
    <property type="entry name" value="TPR_CcmH_CycH"/>
    <property type="match status" value="1"/>
</dbReference>
<keyword evidence="1" id="KW-0677">Repeat</keyword>
<feature type="repeat" description="TPR" evidence="4">
    <location>
        <begin position="95"/>
        <end position="128"/>
    </location>
</feature>
<sequence length="351" mass="37510">MKLAFFLIATAMIAVALALLLLPLIRHGRQQGRPRSIFVLALMVALVLPLAAVGLYRLVGTPVALDGVQRPDAGMSIDQAVSELKAHLAQKPDDQQGWMLLAQTYGAMRRPADARDAYDQALRLDPNNSVAMVGWAEADSLARQDHRIEGRSLELLERAVKLDPQSQRGLWLLGISQFQHDHYSEAAATWRQLQPMLDPDSTVAKAVSEQIAVADARVRDGGKLAPEAPAATGEAQGPALQVQVALAPALKSQLAPGDTLFVYARAEQGPPMPLAVARLDATALPATVTLTDAMGMTPQLKLSSVPRVFVGARISRSGQGIAQAGDLEGDAGVVDVNIHTPIKISIDKVHR</sequence>
<evidence type="ECO:0000259" key="7">
    <source>
        <dbReference type="Pfam" id="PF23914"/>
    </source>
</evidence>
<evidence type="ECO:0000256" key="1">
    <source>
        <dbReference type="ARBA" id="ARBA00022737"/>
    </source>
</evidence>
<dbReference type="InterPro" id="IPR019734">
    <property type="entry name" value="TPR_rpt"/>
</dbReference>
<keyword evidence="5" id="KW-0472">Membrane</keyword>
<feature type="domain" description="Cytochrome c-type biogenesis protein H TPR" evidence="7">
    <location>
        <begin position="84"/>
        <end position="202"/>
    </location>
</feature>
<evidence type="ECO:0000313" key="9">
    <source>
        <dbReference type="Proteomes" id="UP001595961"/>
    </source>
</evidence>
<dbReference type="PANTHER" id="PTHR47870">
    <property type="entry name" value="CYTOCHROME C-TYPE BIOGENESIS PROTEIN CCMH"/>
    <property type="match status" value="1"/>
</dbReference>
<dbReference type="InterPro" id="IPR011990">
    <property type="entry name" value="TPR-like_helical_dom_sf"/>
</dbReference>
<dbReference type="EMBL" id="JBHSGA010000013">
    <property type="protein sequence ID" value="MFC4526434.1"/>
    <property type="molecule type" value="Genomic_DNA"/>
</dbReference>
<dbReference type="Gene3D" id="1.25.40.10">
    <property type="entry name" value="Tetratricopeptide repeat domain"/>
    <property type="match status" value="1"/>
</dbReference>
<evidence type="ECO:0000313" key="8">
    <source>
        <dbReference type="EMBL" id="MFC4526434.1"/>
    </source>
</evidence>
<comment type="caution">
    <text evidence="8">The sequence shown here is derived from an EMBL/GenBank/DDBJ whole genome shotgun (WGS) entry which is preliminary data.</text>
</comment>
<evidence type="ECO:0000259" key="6">
    <source>
        <dbReference type="Pfam" id="PF23892"/>
    </source>
</evidence>
<evidence type="ECO:0000256" key="2">
    <source>
        <dbReference type="ARBA" id="ARBA00022748"/>
    </source>
</evidence>
<keyword evidence="5" id="KW-1133">Transmembrane helix</keyword>
<feature type="transmembrane region" description="Helical" evidence="5">
    <location>
        <begin position="37"/>
        <end position="59"/>
    </location>
</feature>
<keyword evidence="9" id="KW-1185">Reference proteome</keyword>